<organism evidence="2 3">
    <name type="scientific">Litorimonas cladophorae</name>
    <dbReference type="NCBI Taxonomy" id="1220491"/>
    <lineage>
        <taxon>Bacteria</taxon>
        <taxon>Pseudomonadati</taxon>
        <taxon>Pseudomonadota</taxon>
        <taxon>Alphaproteobacteria</taxon>
        <taxon>Maricaulales</taxon>
        <taxon>Robiginitomaculaceae</taxon>
    </lineage>
</organism>
<keyword evidence="3" id="KW-1185">Reference proteome</keyword>
<comment type="caution">
    <text evidence="2">The sequence shown here is derived from an EMBL/GenBank/DDBJ whole genome shotgun (WGS) entry which is preliminary data.</text>
</comment>
<dbReference type="Pfam" id="PF13761">
    <property type="entry name" value="DUF4166"/>
    <property type="match status" value="1"/>
</dbReference>
<dbReference type="AlphaFoldDB" id="A0A918KJJ6"/>
<accession>A0A918KJJ6</accession>
<evidence type="ECO:0000313" key="2">
    <source>
        <dbReference type="EMBL" id="GGX64955.1"/>
    </source>
</evidence>
<sequence length="230" mass="26444">MVAFKFENEHWGQPPHPANAIGDLRFRQLFTDADWRKLPVAVRQRFGRRVAIGDALIYRGHVEYNRVNRWGHLLNKALKMVGAPLPLDTQNAGAAAIVTVTESPSGGQIWMRQYARQDDRRPFPQVIQSAKQFIGDTGIEEHIGRGIGMSLVPLVEGEELVFRAKDIFWDIGLGRKRKIRLTLPKWMGPNVLRAGHEELGNNSFVFTLRLEHKWFGTLLDQRVWFRDDVR</sequence>
<evidence type="ECO:0000259" key="1">
    <source>
        <dbReference type="Pfam" id="PF13761"/>
    </source>
</evidence>
<feature type="domain" description="DUF4166" evidence="1">
    <location>
        <begin position="38"/>
        <end position="225"/>
    </location>
</feature>
<name>A0A918KJJ6_9PROT</name>
<dbReference type="RefSeq" id="WP_189583251.1">
    <property type="nucleotide sequence ID" value="NZ_BMYV01000001.1"/>
</dbReference>
<dbReference type="EMBL" id="BMYV01000001">
    <property type="protein sequence ID" value="GGX64955.1"/>
    <property type="molecule type" value="Genomic_DNA"/>
</dbReference>
<reference evidence="2 3" key="1">
    <citation type="journal article" date="2014" name="Int. J. Syst. Evol. Microbiol.">
        <title>Complete genome sequence of Corynebacterium casei LMG S-19264T (=DSM 44701T), isolated from a smear-ripened cheese.</title>
        <authorList>
            <consortium name="US DOE Joint Genome Institute (JGI-PGF)"/>
            <person name="Walter F."/>
            <person name="Albersmeier A."/>
            <person name="Kalinowski J."/>
            <person name="Ruckert C."/>
        </authorList>
    </citation>
    <scope>NUCLEOTIDE SEQUENCE [LARGE SCALE GENOMIC DNA]</scope>
    <source>
        <strain evidence="2 3">KCTC 23968</strain>
    </source>
</reference>
<gene>
    <name evidence="2" type="ORF">GCM10011309_14030</name>
</gene>
<protein>
    <recommendedName>
        <fullName evidence="1">DUF4166 domain-containing protein</fullName>
    </recommendedName>
</protein>
<evidence type="ECO:0000313" key="3">
    <source>
        <dbReference type="Proteomes" id="UP000600865"/>
    </source>
</evidence>
<dbReference type="Proteomes" id="UP000600865">
    <property type="component" value="Unassembled WGS sequence"/>
</dbReference>
<dbReference type="InterPro" id="IPR025311">
    <property type="entry name" value="DUF4166"/>
</dbReference>
<proteinExistence type="predicted"/>